<feature type="chain" id="PRO_5009581073" description="Sortase" evidence="2">
    <location>
        <begin position="20"/>
        <end position="185"/>
    </location>
</feature>
<comment type="caution">
    <text evidence="3">The sequence shown here is derived from an EMBL/GenBank/DDBJ whole genome shotgun (WGS) entry which is preliminary data.</text>
</comment>
<dbReference type="AlphaFoldDB" id="A0A1G1VTT9"/>
<dbReference type="CDD" id="cd00004">
    <property type="entry name" value="Sortase"/>
    <property type="match status" value="1"/>
</dbReference>
<name>A0A1G1VTT9_9BACT</name>
<evidence type="ECO:0000256" key="2">
    <source>
        <dbReference type="SAM" id="SignalP"/>
    </source>
</evidence>
<dbReference type="GO" id="GO:0016787">
    <property type="term" value="F:hydrolase activity"/>
    <property type="evidence" value="ECO:0007669"/>
    <property type="project" value="UniProtKB-KW"/>
</dbReference>
<feature type="signal peptide" evidence="2">
    <location>
        <begin position="1"/>
        <end position="19"/>
    </location>
</feature>
<gene>
    <name evidence="3" type="ORF">A2786_03915</name>
</gene>
<dbReference type="InterPro" id="IPR023365">
    <property type="entry name" value="Sortase_dom-sf"/>
</dbReference>
<dbReference type="Pfam" id="PF04203">
    <property type="entry name" value="Sortase"/>
    <property type="match status" value="1"/>
</dbReference>
<dbReference type="NCBIfam" id="TIGR01076">
    <property type="entry name" value="sortase_fam"/>
    <property type="match status" value="1"/>
</dbReference>
<protein>
    <recommendedName>
        <fullName evidence="5">Sortase</fullName>
    </recommendedName>
</protein>
<evidence type="ECO:0000256" key="1">
    <source>
        <dbReference type="ARBA" id="ARBA00022801"/>
    </source>
</evidence>
<evidence type="ECO:0000313" key="3">
    <source>
        <dbReference type="EMBL" id="OGY18617.1"/>
    </source>
</evidence>
<accession>A0A1G1VTT9</accession>
<keyword evidence="2" id="KW-0732">Signal</keyword>
<dbReference type="Proteomes" id="UP000179233">
    <property type="component" value="Unassembled WGS sequence"/>
</dbReference>
<dbReference type="EMBL" id="MHCJ01000003">
    <property type="protein sequence ID" value="OGY18617.1"/>
    <property type="molecule type" value="Genomic_DNA"/>
</dbReference>
<dbReference type="SUPFAM" id="SSF63817">
    <property type="entry name" value="Sortase"/>
    <property type="match status" value="1"/>
</dbReference>
<evidence type="ECO:0008006" key="5">
    <source>
        <dbReference type="Google" id="ProtNLM"/>
    </source>
</evidence>
<keyword evidence="1" id="KW-0378">Hydrolase</keyword>
<organism evidence="3 4">
    <name type="scientific">Candidatus Chisholmbacteria bacterium RIFCSPHIGHO2_01_FULL_52_32</name>
    <dbReference type="NCBI Taxonomy" id="1797591"/>
    <lineage>
        <taxon>Bacteria</taxon>
        <taxon>Candidatus Chisholmiibacteriota</taxon>
    </lineage>
</organism>
<dbReference type="Gene3D" id="2.40.260.10">
    <property type="entry name" value="Sortase"/>
    <property type="match status" value="1"/>
</dbReference>
<evidence type="ECO:0000313" key="4">
    <source>
        <dbReference type="Proteomes" id="UP000179233"/>
    </source>
</evidence>
<proteinExistence type="predicted"/>
<reference evidence="3 4" key="1">
    <citation type="journal article" date="2016" name="Nat. Commun.">
        <title>Thousands of microbial genomes shed light on interconnected biogeochemical processes in an aquifer system.</title>
        <authorList>
            <person name="Anantharaman K."/>
            <person name="Brown C.T."/>
            <person name="Hug L.A."/>
            <person name="Sharon I."/>
            <person name="Castelle C.J."/>
            <person name="Probst A.J."/>
            <person name="Thomas B.C."/>
            <person name="Singh A."/>
            <person name="Wilkins M.J."/>
            <person name="Karaoz U."/>
            <person name="Brodie E.L."/>
            <person name="Williams K.H."/>
            <person name="Hubbard S.S."/>
            <person name="Banfield J.F."/>
        </authorList>
    </citation>
    <scope>NUCLEOTIDE SEQUENCE [LARGE SCALE GENOMIC DNA]</scope>
</reference>
<dbReference type="InterPro" id="IPR005754">
    <property type="entry name" value="Sortase"/>
</dbReference>
<sequence>MKIPLLVATIATFAGMSLASLFGQNPQPVESQFAPLLVQAPTHEYHQRVIVTPERIYIPKTNLDLQLKSAASQAGSYEFFPDAASYLATSAKPGEWGNAVIYAHNTEDFFGPLEKVFLGDRVFIEGEGKTKSYLVSAIRVVSPAEVGVIAQTADERLTLLTCTGAQKSQRLIIIAKPASSFAALL</sequence>